<reference evidence="10 11" key="1">
    <citation type="submission" date="2024-03" db="EMBL/GenBank/DDBJ databases">
        <title>High-quality draft genome sequence of Oceanobacter sp. wDCs-4.</title>
        <authorList>
            <person name="Dong C."/>
        </authorList>
    </citation>
    <scope>NUCLEOTIDE SEQUENCE [LARGE SCALE GENOMIC DNA]</scope>
    <source>
        <strain evidence="11">wDCs-4</strain>
    </source>
</reference>
<evidence type="ECO:0000256" key="9">
    <source>
        <dbReference type="HAMAP-Rule" id="MF_00812"/>
    </source>
</evidence>
<dbReference type="RefSeq" id="WP_416206033.1">
    <property type="nucleotide sequence ID" value="NZ_JBBKTX010000012.1"/>
</dbReference>
<keyword evidence="6 9" id="KW-0489">Methyltransferase</keyword>
<dbReference type="InterPro" id="IPR008854">
    <property type="entry name" value="TPMT"/>
</dbReference>
<feature type="binding site" evidence="9">
    <location>
        <position position="26"/>
    </location>
    <ligand>
        <name>S-adenosyl-L-methionine</name>
        <dbReference type="ChEBI" id="CHEBI:59789"/>
    </ligand>
</feature>
<dbReference type="InterPro" id="IPR025835">
    <property type="entry name" value="Thiopurine_S-MeTrfase"/>
</dbReference>
<dbReference type="PANTHER" id="PTHR10259">
    <property type="entry name" value="THIOPURINE S-METHYLTRANSFERASE"/>
    <property type="match status" value="1"/>
</dbReference>
<dbReference type="PIRSF" id="PIRSF023956">
    <property type="entry name" value="Thiopurine_S-methyltransferase"/>
    <property type="match status" value="1"/>
</dbReference>
<dbReference type="Proteomes" id="UP001620597">
    <property type="component" value="Unassembled WGS sequence"/>
</dbReference>
<evidence type="ECO:0000256" key="2">
    <source>
        <dbReference type="ARBA" id="ARBA00004496"/>
    </source>
</evidence>
<keyword evidence="11" id="KW-1185">Reference proteome</keyword>
<evidence type="ECO:0000313" key="11">
    <source>
        <dbReference type="Proteomes" id="UP001620597"/>
    </source>
</evidence>
<organism evidence="10 11">
    <name type="scientific">Oceanobacter antarcticus</name>
    <dbReference type="NCBI Taxonomy" id="3133425"/>
    <lineage>
        <taxon>Bacteria</taxon>
        <taxon>Pseudomonadati</taxon>
        <taxon>Pseudomonadota</taxon>
        <taxon>Gammaproteobacteria</taxon>
        <taxon>Oceanospirillales</taxon>
        <taxon>Oceanospirillaceae</taxon>
        <taxon>Oceanobacter</taxon>
    </lineage>
</organism>
<evidence type="ECO:0000256" key="3">
    <source>
        <dbReference type="ARBA" id="ARBA00008145"/>
    </source>
</evidence>
<evidence type="ECO:0000256" key="5">
    <source>
        <dbReference type="ARBA" id="ARBA00022490"/>
    </source>
</evidence>
<evidence type="ECO:0000256" key="6">
    <source>
        <dbReference type="ARBA" id="ARBA00022603"/>
    </source>
</evidence>
<dbReference type="PANTHER" id="PTHR10259:SF11">
    <property type="entry name" value="THIOPURINE S-METHYLTRANSFERASE"/>
    <property type="match status" value="1"/>
</dbReference>
<dbReference type="EC" id="2.1.1.67" evidence="4 9"/>
<keyword evidence="5 9" id="KW-0963">Cytoplasm</keyword>
<comment type="catalytic activity">
    <reaction evidence="1 9">
        <text>S-adenosyl-L-methionine + a thiopurine = S-adenosyl-L-homocysteine + a thiopurine S-methylether.</text>
        <dbReference type="EC" id="2.1.1.67"/>
    </reaction>
</comment>
<comment type="similarity">
    <text evidence="3 9">Belongs to the class I-like SAM-binding methyltransferase superfamily. TPMT family.</text>
</comment>
<dbReference type="HAMAP" id="MF_00812">
    <property type="entry name" value="Thiopur_methtran"/>
    <property type="match status" value="1"/>
</dbReference>
<accession>A0ABW8NIW5</accession>
<comment type="subcellular location">
    <subcellularLocation>
        <location evidence="2 9">Cytoplasm</location>
    </subcellularLocation>
</comment>
<sequence>MNKRKTATAIAAISTGQDNQAWLSMWRNDQIEFHQDAASRLLVNHWPRLGLADNSRVFVPLCGKSLDMLWLAQQGYDVVGVELSQVAVKAFFVENQIDYQRSRAGDFICWRSEHITILSGDFFQLTMAQLGHIDLVFDRASLTALNPAIRGLYVQHMHDILPAGQCPVYLLTVEDPDEQEQPFDIDQELLALYQTTFEIEVIQAERSQIDMPLPEAADITDTKLYRLLPK</sequence>
<dbReference type="PROSITE" id="PS51585">
    <property type="entry name" value="SAM_MT_TPMT"/>
    <property type="match status" value="1"/>
</dbReference>
<feature type="binding site" evidence="9">
    <location>
        <position position="61"/>
    </location>
    <ligand>
        <name>S-adenosyl-L-methionine</name>
        <dbReference type="ChEBI" id="CHEBI:59789"/>
    </ligand>
</feature>
<dbReference type="Gene3D" id="3.40.50.150">
    <property type="entry name" value="Vaccinia Virus protein VP39"/>
    <property type="match status" value="1"/>
</dbReference>
<evidence type="ECO:0000256" key="7">
    <source>
        <dbReference type="ARBA" id="ARBA00022679"/>
    </source>
</evidence>
<protein>
    <recommendedName>
        <fullName evidence="4 9">Thiopurine S-methyltransferase</fullName>
        <ecNumber evidence="4 9">2.1.1.67</ecNumber>
    </recommendedName>
    <alternativeName>
        <fullName evidence="9">Thiopurine methyltransferase</fullName>
    </alternativeName>
</protein>
<evidence type="ECO:0000313" key="10">
    <source>
        <dbReference type="EMBL" id="MFK4752906.1"/>
    </source>
</evidence>
<dbReference type="SUPFAM" id="SSF53335">
    <property type="entry name" value="S-adenosyl-L-methionine-dependent methyltransferases"/>
    <property type="match status" value="1"/>
</dbReference>
<keyword evidence="7 9" id="KW-0808">Transferase</keyword>
<evidence type="ECO:0000256" key="8">
    <source>
        <dbReference type="ARBA" id="ARBA00022691"/>
    </source>
</evidence>
<gene>
    <name evidence="9" type="primary">tpm</name>
    <name evidence="10" type="ORF">WG929_10845</name>
</gene>
<feature type="binding site" evidence="9">
    <location>
        <position position="82"/>
    </location>
    <ligand>
        <name>S-adenosyl-L-methionine</name>
        <dbReference type="ChEBI" id="CHEBI:59789"/>
    </ligand>
</feature>
<name>A0ABW8NIW5_9GAMM</name>
<dbReference type="InterPro" id="IPR029063">
    <property type="entry name" value="SAM-dependent_MTases_sf"/>
</dbReference>
<comment type="caution">
    <text evidence="10">The sequence shown here is derived from an EMBL/GenBank/DDBJ whole genome shotgun (WGS) entry which is preliminary data.</text>
</comment>
<feature type="binding site" evidence="9">
    <location>
        <position position="139"/>
    </location>
    <ligand>
        <name>S-adenosyl-L-methionine</name>
        <dbReference type="ChEBI" id="CHEBI:59789"/>
    </ligand>
</feature>
<dbReference type="EMBL" id="JBBKTX010000012">
    <property type="protein sequence ID" value="MFK4752906.1"/>
    <property type="molecule type" value="Genomic_DNA"/>
</dbReference>
<dbReference type="Pfam" id="PF05724">
    <property type="entry name" value="TPMT"/>
    <property type="match status" value="1"/>
</dbReference>
<proteinExistence type="inferred from homology"/>
<evidence type="ECO:0000256" key="4">
    <source>
        <dbReference type="ARBA" id="ARBA00011905"/>
    </source>
</evidence>
<keyword evidence="8 9" id="KW-0949">S-adenosyl-L-methionine</keyword>
<evidence type="ECO:0000256" key="1">
    <source>
        <dbReference type="ARBA" id="ARBA00000903"/>
    </source>
</evidence>